<dbReference type="OrthoDB" id="3206554at2759"/>
<accession>A0A1M2W263</accession>
<evidence type="ECO:0000313" key="2">
    <source>
        <dbReference type="Proteomes" id="UP000184267"/>
    </source>
</evidence>
<organism evidence="1 2">
    <name type="scientific">Trametes pubescens</name>
    <name type="common">White-rot fungus</name>
    <dbReference type="NCBI Taxonomy" id="154538"/>
    <lineage>
        <taxon>Eukaryota</taxon>
        <taxon>Fungi</taxon>
        <taxon>Dikarya</taxon>
        <taxon>Basidiomycota</taxon>
        <taxon>Agaricomycotina</taxon>
        <taxon>Agaricomycetes</taxon>
        <taxon>Polyporales</taxon>
        <taxon>Polyporaceae</taxon>
        <taxon>Trametes</taxon>
    </lineage>
</organism>
<sequence length="162" mass="17627">MINQILLYAVNTGAITGCVFVPIRPSLRPLTALTPSMQDGIAALCHPRAYLTPLNRRQEPRNANLEPQFAVKKSSLVFLGLVMIQTKLYANSLLGSLNARAHMRSKGSRGNTYSSASSSGYRVATPRVPVVEVFQQTDILDDRELASQTDLNLENLKGGSLA</sequence>
<dbReference type="Proteomes" id="UP000184267">
    <property type="component" value="Unassembled WGS sequence"/>
</dbReference>
<comment type="caution">
    <text evidence="1">The sequence shown here is derived from an EMBL/GenBank/DDBJ whole genome shotgun (WGS) entry which is preliminary data.</text>
</comment>
<protein>
    <submittedName>
        <fullName evidence="1">Uncharacterized protein</fullName>
    </submittedName>
</protein>
<name>A0A1M2W263_TRAPU</name>
<proteinExistence type="predicted"/>
<gene>
    <name evidence="1" type="ORF">TRAPUB_9565</name>
</gene>
<dbReference type="AlphaFoldDB" id="A0A1M2W263"/>
<keyword evidence="2" id="KW-1185">Reference proteome</keyword>
<dbReference type="STRING" id="154538.A0A1M2W263"/>
<evidence type="ECO:0000313" key="1">
    <source>
        <dbReference type="EMBL" id="OJT13896.1"/>
    </source>
</evidence>
<reference evidence="1 2" key="1">
    <citation type="submission" date="2016-10" db="EMBL/GenBank/DDBJ databases">
        <title>Genome sequence of the basidiomycete white-rot fungus Trametes pubescens.</title>
        <authorList>
            <person name="Makela M.R."/>
            <person name="Granchi Z."/>
            <person name="Peng M."/>
            <person name="De Vries R.P."/>
            <person name="Grigoriev I."/>
            <person name="Riley R."/>
            <person name="Hilden K."/>
        </authorList>
    </citation>
    <scope>NUCLEOTIDE SEQUENCE [LARGE SCALE GENOMIC DNA]</scope>
    <source>
        <strain evidence="1 2">FBCC735</strain>
    </source>
</reference>
<dbReference type="EMBL" id="MNAD01000354">
    <property type="protein sequence ID" value="OJT13896.1"/>
    <property type="molecule type" value="Genomic_DNA"/>
</dbReference>